<evidence type="ECO:0000256" key="1">
    <source>
        <dbReference type="SAM" id="MobiDB-lite"/>
    </source>
</evidence>
<gene>
    <name evidence="2" type="ORF">ATANTOWER_022789</name>
</gene>
<name>A0ABU7CCD7_9TELE</name>
<proteinExistence type="predicted"/>
<keyword evidence="3" id="KW-1185">Reference proteome</keyword>
<organism evidence="2 3">
    <name type="scientific">Ataeniobius toweri</name>
    <dbReference type="NCBI Taxonomy" id="208326"/>
    <lineage>
        <taxon>Eukaryota</taxon>
        <taxon>Metazoa</taxon>
        <taxon>Chordata</taxon>
        <taxon>Craniata</taxon>
        <taxon>Vertebrata</taxon>
        <taxon>Euteleostomi</taxon>
        <taxon>Actinopterygii</taxon>
        <taxon>Neopterygii</taxon>
        <taxon>Teleostei</taxon>
        <taxon>Neoteleostei</taxon>
        <taxon>Acanthomorphata</taxon>
        <taxon>Ovalentaria</taxon>
        <taxon>Atherinomorphae</taxon>
        <taxon>Cyprinodontiformes</taxon>
        <taxon>Goodeidae</taxon>
        <taxon>Ataeniobius</taxon>
    </lineage>
</organism>
<feature type="region of interest" description="Disordered" evidence="1">
    <location>
        <begin position="149"/>
        <end position="191"/>
    </location>
</feature>
<reference evidence="2 3" key="1">
    <citation type="submission" date="2021-07" db="EMBL/GenBank/DDBJ databases">
        <authorList>
            <person name="Palmer J.M."/>
        </authorList>
    </citation>
    <scope>NUCLEOTIDE SEQUENCE [LARGE SCALE GENOMIC DNA]</scope>
    <source>
        <strain evidence="2 3">AT_MEX2019</strain>
        <tissue evidence="2">Muscle</tissue>
    </source>
</reference>
<dbReference type="Proteomes" id="UP001345963">
    <property type="component" value="Unassembled WGS sequence"/>
</dbReference>
<accession>A0ABU7CCD7</accession>
<protein>
    <submittedName>
        <fullName evidence="2">Uncharacterized protein</fullName>
    </submittedName>
</protein>
<dbReference type="EMBL" id="JAHUTI010083681">
    <property type="protein sequence ID" value="MED6259439.1"/>
    <property type="molecule type" value="Genomic_DNA"/>
</dbReference>
<evidence type="ECO:0000313" key="2">
    <source>
        <dbReference type="EMBL" id="MED6259439.1"/>
    </source>
</evidence>
<comment type="caution">
    <text evidence="2">The sequence shown here is derived from an EMBL/GenBank/DDBJ whole genome shotgun (WGS) entry which is preliminary data.</text>
</comment>
<sequence length="191" mass="21691">MEFSGVLGDRLFYLNLRVTLVDARLCSQHCLLFWIFNFWRKVSYFCRLRSKVPVYFVWTTTRRCFHRHLNFGISVTCSPSNASTSILNSSSSLTDLSSLIRETSVPYTQTPNPSTPPLAVRLFQHKLQLQTNQQVEQIASMLQHSLSTKSTSGVDGATASPVSQQLPYSRDVISPNPEKFSGETWPKEHET</sequence>
<evidence type="ECO:0000313" key="3">
    <source>
        <dbReference type="Proteomes" id="UP001345963"/>
    </source>
</evidence>